<comment type="caution">
    <text evidence="2">The sequence shown here is derived from an EMBL/GenBank/DDBJ whole genome shotgun (WGS) entry which is preliminary data.</text>
</comment>
<dbReference type="AlphaFoldDB" id="A0A2I1HPM6"/>
<feature type="compositionally biased region" description="Acidic residues" evidence="1">
    <location>
        <begin position="21"/>
        <end position="44"/>
    </location>
</feature>
<feature type="non-terminal residue" evidence="2">
    <location>
        <position position="1"/>
    </location>
</feature>
<gene>
    <name evidence="2" type="ORF">RhiirA4_519820</name>
</gene>
<proteinExistence type="predicted"/>
<organism evidence="2 3">
    <name type="scientific">Rhizophagus irregularis</name>
    <dbReference type="NCBI Taxonomy" id="588596"/>
    <lineage>
        <taxon>Eukaryota</taxon>
        <taxon>Fungi</taxon>
        <taxon>Fungi incertae sedis</taxon>
        <taxon>Mucoromycota</taxon>
        <taxon>Glomeromycotina</taxon>
        <taxon>Glomeromycetes</taxon>
        <taxon>Glomerales</taxon>
        <taxon>Glomeraceae</taxon>
        <taxon>Rhizophagus</taxon>
    </lineage>
</organism>
<name>A0A2I1HPM6_9GLOM</name>
<keyword evidence="3" id="KW-1185">Reference proteome</keyword>
<feature type="region of interest" description="Disordered" evidence="1">
    <location>
        <begin position="1"/>
        <end position="48"/>
    </location>
</feature>
<evidence type="ECO:0000313" key="3">
    <source>
        <dbReference type="Proteomes" id="UP000234323"/>
    </source>
</evidence>
<protein>
    <submittedName>
        <fullName evidence="2">Uncharacterized protein</fullName>
    </submittedName>
</protein>
<accession>A0A2I1HPM6</accession>
<reference evidence="2 3" key="1">
    <citation type="submission" date="2015-10" db="EMBL/GenBank/DDBJ databases">
        <title>Genome analyses suggest a sexual origin of heterokaryosis in a supposedly ancient asexual fungus.</title>
        <authorList>
            <person name="Ropars J."/>
            <person name="Sedzielewska K."/>
            <person name="Noel J."/>
            <person name="Charron P."/>
            <person name="Farinelli L."/>
            <person name="Marton T."/>
            <person name="Kruger M."/>
            <person name="Pelin A."/>
            <person name="Brachmann A."/>
            <person name="Corradi N."/>
        </authorList>
    </citation>
    <scope>NUCLEOTIDE SEQUENCE [LARGE SCALE GENOMIC DNA]</scope>
    <source>
        <strain evidence="2 3">A4</strain>
    </source>
</reference>
<evidence type="ECO:0000313" key="2">
    <source>
        <dbReference type="EMBL" id="PKY60763.1"/>
    </source>
</evidence>
<dbReference type="EMBL" id="LLXI01004578">
    <property type="protein sequence ID" value="PKY60763.1"/>
    <property type="molecule type" value="Genomic_DNA"/>
</dbReference>
<sequence length="180" mass="20785">MYFGEANEDNKHDGDPNSINDDSDSDSNSEEEMPDDSGDSDDDGYGGYNVYGERDRGSGIIHILRTFELVSRNVPVVRMRQEWKLRLLIYRFTDLHPMKCKGMPLATFYIIKQISIYGSLVDLYGARIGATFFLINLKKEILAGIHNTDFTLLTRHVLLFQQLGIYEQRNYEKCSYDKYT</sequence>
<dbReference type="Proteomes" id="UP000234323">
    <property type="component" value="Unassembled WGS sequence"/>
</dbReference>
<evidence type="ECO:0000256" key="1">
    <source>
        <dbReference type="SAM" id="MobiDB-lite"/>
    </source>
</evidence>